<evidence type="ECO:0000259" key="1">
    <source>
        <dbReference type="Pfam" id="PF13936"/>
    </source>
</evidence>
<organism evidence="2 3">
    <name type="scientific">Amphritea opalescens</name>
    <dbReference type="NCBI Taxonomy" id="2490544"/>
    <lineage>
        <taxon>Bacteria</taxon>
        <taxon>Pseudomonadati</taxon>
        <taxon>Pseudomonadota</taxon>
        <taxon>Gammaproteobacteria</taxon>
        <taxon>Oceanospirillales</taxon>
        <taxon>Oceanospirillaceae</taxon>
        <taxon>Amphritea</taxon>
    </lineage>
</organism>
<evidence type="ECO:0000313" key="3">
    <source>
        <dbReference type="Proteomes" id="UP000283087"/>
    </source>
</evidence>
<feature type="domain" description="Transposase IS30-like HTH" evidence="1">
    <location>
        <begin position="3"/>
        <end position="45"/>
    </location>
</feature>
<dbReference type="InterPro" id="IPR025246">
    <property type="entry name" value="IS30-like_HTH"/>
</dbReference>
<dbReference type="EMBL" id="RQXW01000011">
    <property type="protein sequence ID" value="RTE65348.1"/>
    <property type="molecule type" value="Genomic_DNA"/>
</dbReference>
<accession>A0A430KPC5</accession>
<dbReference type="AlphaFoldDB" id="A0A430KPC5"/>
<gene>
    <name evidence="2" type="ORF">EH243_13000</name>
</gene>
<comment type="caution">
    <text evidence="2">The sequence shown here is derived from an EMBL/GenBank/DDBJ whole genome shotgun (WGS) entry which is preliminary data.</text>
</comment>
<protein>
    <recommendedName>
        <fullName evidence="1">Transposase IS30-like HTH domain-containing protein</fullName>
    </recommendedName>
</protein>
<reference evidence="2 3" key="1">
    <citation type="submission" date="2018-11" db="EMBL/GenBank/DDBJ databases">
        <title>The draft genome sequence of Amphritea opalescens ANRC-JH13T.</title>
        <authorList>
            <person name="Fang Z."/>
            <person name="Zhang Y."/>
            <person name="Han X."/>
        </authorList>
    </citation>
    <scope>NUCLEOTIDE SEQUENCE [LARGE SCALE GENOMIC DNA]</scope>
    <source>
        <strain evidence="2 3">ANRC-JH13</strain>
    </source>
</reference>
<evidence type="ECO:0000313" key="2">
    <source>
        <dbReference type="EMBL" id="RTE65348.1"/>
    </source>
</evidence>
<name>A0A430KPC5_9GAMM</name>
<sequence>MTYQQLTEGKRYQISILLAQGYWPAFIAKTIDVHSSTVYRELDQNRSKDAMNTIGFMLYGVVHDYKTKPDCCIVLGNYD</sequence>
<dbReference type="Proteomes" id="UP000283087">
    <property type="component" value="Unassembled WGS sequence"/>
</dbReference>
<dbReference type="OrthoDB" id="9803231at2"/>
<keyword evidence="3" id="KW-1185">Reference proteome</keyword>
<proteinExistence type="predicted"/>
<dbReference type="Pfam" id="PF13936">
    <property type="entry name" value="HTH_38"/>
    <property type="match status" value="1"/>
</dbReference>
<dbReference type="Gene3D" id="1.10.10.60">
    <property type="entry name" value="Homeodomain-like"/>
    <property type="match status" value="1"/>
</dbReference>